<comment type="caution">
    <text evidence="1">The sequence shown here is derived from an EMBL/GenBank/DDBJ whole genome shotgun (WGS) entry which is preliminary data.</text>
</comment>
<keyword evidence="2" id="KW-1185">Reference proteome</keyword>
<dbReference type="EMBL" id="JAUIQD010000006">
    <property type="protein sequence ID" value="KAK3346494.1"/>
    <property type="molecule type" value="Genomic_DNA"/>
</dbReference>
<organism evidence="1 2">
    <name type="scientific">Lasiosphaeria hispida</name>
    <dbReference type="NCBI Taxonomy" id="260671"/>
    <lineage>
        <taxon>Eukaryota</taxon>
        <taxon>Fungi</taxon>
        <taxon>Dikarya</taxon>
        <taxon>Ascomycota</taxon>
        <taxon>Pezizomycotina</taxon>
        <taxon>Sordariomycetes</taxon>
        <taxon>Sordariomycetidae</taxon>
        <taxon>Sordariales</taxon>
        <taxon>Lasiosphaeriaceae</taxon>
        <taxon>Lasiosphaeria</taxon>
    </lineage>
</organism>
<reference evidence="1" key="2">
    <citation type="submission" date="2023-06" db="EMBL/GenBank/DDBJ databases">
        <authorList>
            <consortium name="Lawrence Berkeley National Laboratory"/>
            <person name="Haridas S."/>
            <person name="Hensen N."/>
            <person name="Bonometti L."/>
            <person name="Westerberg I."/>
            <person name="Brannstrom I.O."/>
            <person name="Guillou S."/>
            <person name="Cros-Aarteil S."/>
            <person name="Calhoun S."/>
            <person name="Kuo A."/>
            <person name="Mondo S."/>
            <person name="Pangilinan J."/>
            <person name="Riley R."/>
            <person name="Labutti K."/>
            <person name="Andreopoulos B."/>
            <person name="Lipzen A."/>
            <person name="Chen C."/>
            <person name="Yanf M."/>
            <person name="Daum C."/>
            <person name="Ng V."/>
            <person name="Clum A."/>
            <person name="Steindorff A."/>
            <person name="Ohm R."/>
            <person name="Martin F."/>
            <person name="Silar P."/>
            <person name="Natvig D."/>
            <person name="Lalanne C."/>
            <person name="Gautier V."/>
            <person name="Ament-Velasquez S.L."/>
            <person name="Kruys A."/>
            <person name="Hutchinson M.I."/>
            <person name="Powell A.J."/>
            <person name="Barry K."/>
            <person name="Miller A.N."/>
            <person name="Grigoriev I.V."/>
            <person name="Debuchy R."/>
            <person name="Gladieux P."/>
            <person name="Thoren M.H."/>
            <person name="Johannesson H."/>
        </authorList>
    </citation>
    <scope>NUCLEOTIDE SEQUENCE</scope>
    <source>
        <strain evidence="1">CBS 955.72</strain>
    </source>
</reference>
<evidence type="ECO:0000313" key="1">
    <source>
        <dbReference type="EMBL" id="KAK3346494.1"/>
    </source>
</evidence>
<sequence length="137" mass="15406">MKALFKVENHLSDALKKAMSTAKIEKEQSELRERIGLKEAESATARMSLDSLAKSYERHRDAPETKFLEEVIAAYHRSRGGLIPKLEKVLRCLVDQSVIKVDLLLFIDALDEFEGHVSDISRFLKSLTKKSATSSAT</sequence>
<reference evidence="1" key="1">
    <citation type="journal article" date="2023" name="Mol. Phylogenet. Evol.">
        <title>Genome-scale phylogeny and comparative genomics of the fungal order Sordariales.</title>
        <authorList>
            <person name="Hensen N."/>
            <person name="Bonometti L."/>
            <person name="Westerberg I."/>
            <person name="Brannstrom I.O."/>
            <person name="Guillou S."/>
            <person name="Cros-Aarteil S."/>
            <person name="Calhoun S."/>
            <person name="Haridas S."/>
            <person name="Kuo A."/>
            <person name="Mondo S."/>
            <person name="Pangilinan J."/>
            <person name="Riley R."/>
            <person name="LaButti K."/>
            <person name="Andreopoulos B."/>
            <person name="Lipzen A."/>
            <person name="Chen C."/>
            <person name="Yan M."/>
            <person name="Daum C."/>
            <person name="Ng V."/>
            <person name="Clum A."/>
            <person name="Steindorff A."/>
            <person name="Ohm R.A."/>
            <person name="Martin F."/>
            <person name="Silar P."/>
            <person name="Natvig D.O."/>
            <person name="Lalanne C."/>
            <person name="Gautier V."/>
            <person name="Ament-Velasquez S.L."/>
            <person name="Kruys A."/>
            <person name="Hutchinson M.I."/>
            <person name="Powell A.J."/>
            <person name="Barry K."/>
            <person name="Miller A.N."/>
            <person name="Grigoriev I.V."/>
            <person name="Debuchy R."/>
            <person name="Gladieux P."/>
            <person name="Hiltunen Thoren M."/>
            <person name="Johannesson H."/>
        </authorList>
    </citation>
    <scope>NUCLEOTIDE SEQUENCE</scope>
    <source>
        <strain evidence="1">CBS 955.72</strain>
    </source>
</reference>
<dbReference type="Proteomes" id="UP001275084">
    <property type="component" value="Unassembled WGS sequence"/>
</dbReference>
<protein>
    <submittedName>
        <fullName evidence="1">Uncharacterized protein</fullName>
    </submittedName>
</protein>
<accession>A0AAJ0HBD5</accession>
<dbReference type="AlphaFoldDB" id="A0AAJ0HBD5"/>
<gene>
    <name evidence="1" type="ORF">B0T25DRAFT_571631</name>
</gene>
<evidence type="ECO:0000313" key="2">
    <source>
        <dbReference type="Proteomes" id="UP001275084"/>
    </source>
</evidence>
<proteinExistence type="predicted"/>
<name>A0AAJ0HBD5_9PEZI</name>